<dbReference type="RefSeq" id="WP_138699115.1">
    <property type="nucleotide sequence ID" value="NZ_JBHSAZ010000077.1"/>
</dbReference>
<name>A0A5S4EXG0_9ACTN</name>
<reference evidence="1 2" key="1">
    <citation type="submission" date="2019-05" db="EMBL/GenBank/DDBJ databases">
        <title>Draft genome sequence of Nonomuraea zeae DSM 100528.</title>
        <authorList>
            <person name="Saricaoglu S."/>
            <person name="Isik K."/>
        </authorList>
    </citation>
    <scope>NUCLEOTIDE SEQUENCE [LARGE SCALE GENOMIC DNA]</scope>
    <source>
        <strain evidence="1 2">DSM 100528</strain>
    </source>
</reference>
<dbReference type="EMBL" id="VCKX01000695">
    <property type="protein sequence ID" value="TMR08179.1"/>
    <property type="molecule type" value="Genomic_DNA"/>
</dbReference>
<proteinExistence type="predicted"/>
<accession>A0A5S4EXG0</accession>
<organism evidence="1 2">
    <name type="scientific">Nonomuraea zeae</name>
    <dbReference type="NCBI Taxonomy" id="1642303"/>
    <lineage>
        <taxon>Bacteria</taxon>
        <taxon>Bacillati</taxon>
        <taxon>Actinomycetota</taxon>
        <taxon>Actinomycetes</taxon>
        <taxon>Streptosporangiales</taxon>
        <taxon>Streptosporangiaceae</taxon>
        <taxon>Nonomuraea</taxon>
    </lineage>
</organism>
<gene>
    <name evidence="1" type="ORF">ETD85_62445</name>
</gene>
<protein>
    <recommendedName>
        <fullName evidence="3">DivIVA domain-containing protein</fullName>
    </recommendedName>
</protein>
<comment type="caution">
    <text evidence="1">The sequence shown here is derived from an EMBL/GenBank/DDBJ whole genome shotgun (WGS) entry which is preliminary data.</text>
</comment>
<evidence type="ECO:0008006" key="3">
    <source>
        <dbReference type="Google" id="ProtNLM"/>
    </source>
</evidence>
<evidence type="ECO:0000313" key="2">
    <source>
        <dbReference type="Proteomes" id="UP000306628"/>
    </source>
</evidence>
<dbReference type="OrthoDB" id="5198800at2"/>
<keyword evidence="2" id="KW-1185">Reference proteome</keyword>
<dbReference type="AlphaFoldDB" id="A0A5S4EXG0"/>
<evidence type="ECO:0000313" key="1">
    <source>
        <dbReference type="EMBL" id="TMR08179.1"/>
    </source>
</evidence>
<dbReference type="Proteomes" id="UP000306628">
    <property type="component" value="Unassembled WGS sequence"/>
</dbReference>
<sequence length="74" mass="8570">MADFKVRIRGYSRRQVDELEERIERSLAGSGEMTADDLRAEMDQGLFDIVIRGYDADQVHTALQEWILRLEGLN</sequence>